<feature type="compositionally biased region" description="Basic and acidic residues" evidence="1">
    <location>
        <begin position="347"/>
        <end position="360"/>
    </location>
</feature>
<dbReference type="Proteomes" id="UP000294933">
    <property type="component" value="Unassembled WGS sequence"/>
</dbReference>
<name>A0A4Y7QEI6_9AGAM</name>
<feature type="compositionally biased region" description="Basic and acidic residues" evidence="1">
    <location>
        <begin position="259"/>
        <end position="297"/>
    </location>
</feature>
<evidence type="ECO:0000256" key="1">
    <source>
        <dbReference type="SAM" id="MobiDB-lite"/>
    </source>
</evidence>
<feature type="compositionally biased region" description="Basic and acidic residues" evidence="1">
    <location>
        <begin position="304"/>
        <end position="330"/>
    </location>
</feature>
<feature type="region of interest" description="Disordered" evidence="1">
    <location>
        <begin position="150"/>
        <end position="439"/>
    </location>
</feature>
<proteinExistence type="predicted"/>
<gene>
    <name evidence="2" type="ORF">BD410DRAFT_895903</name>
</gene>
<evidence type="ECO:0000313" key="2">
    <source>
        <dbReference type="EMBL" id="TDL25671.1"/>
    </source>
</evidence>
<dbReference type="EMBL" id="ML170163">
    <property type="protein sequence ID" value="TDL25671.1"/>
    <property type="molecule type" value="Genomic_DNA"/>
</dbReference>
<feature type="compositionally biased region" description="Basic and acidic residues" evidence="1">
    <location>
        <begin position="167"/>
        <end position="176"/>
    </location>
</feature>
<dbReference type="AlphaFoldDB" id="A0A4Y7QEI6"/>
<feature type="region of interest" description="Disordered" evidence="1">
    <location>
        <begin position="1"/>
        <end position="95"/>
    </location>
</feature>
<reference evidence="2 3" key="1">
    <citation type="submission" date="2018-06" db="EMBL/GenBank/DDBJ databases">
        <title>A transcriptomic atlas of mushroom development highlights an independent origin of complex multicellularity.</title>
        <authorList>
            <consortium name="DOE Joint Genome Institute"/>
            <person name="Krizsan K."/>
            <person name="Almasi E."/>
            <person name="Merenyi Z."/>
            <person name="Sahu N."/>
            <person name="Viragh M."/>
            <person name="Koszo T."/>
            <person name="Mondo S."/>
            <person name="Kiss B."/>
            <person name="Balint B."/>
            <person name="Kues U."/>
            <person name="Barry K."/>
            <person name="Hegedus J.C."/>
            <person name="Henrissat B."/>
            <person name="Johnson J."/>
            <person name="Lipzen A."/>
            <person name="Ohm R."/>
            <person name="Nagy I."/>
            <person name="Pangilinan J."/>
            <person name="Yan J."/>
            <person name="Xiong Y."/>
            <person name="Grigoriev I.V."/>
            <person name="Hibbett D.S."/>
            <person name="Nagy L.G."/>
        </authorList>
    </citation>
    <scope>NUCLEOTIDE SEQUENCE [LARGE SCALE GENOMIC DNA]</scope>
    <source>
        <strain evidence="2 3">SZMC22713</strain>
    </source>
</reference>
<sequence>MFKRVTKKLKKRDEEEELGLDEEAKEILGMHDTDSDESESDSDSDNESADGAKGELDEEEDDHPSDEDVEDEDDGSQSSDDGEPPLSTADAIKDPVYTISLENDIRGCIVCPGKLLKNSKVVELHTISAAHKRRFKKFLDLTSELHDLPEDPREVVAKISDQPTTKPNEDEAELSKRAAKRKLKMEVLKKKRASQKAMKAKAKKKREAQTSAKSADGSANTQHSETHPQPAKAGDGKAKAGEPKSKKKRKSNEGPETLLTERDTTEARPEKKRKLDGAVAPERKQKGAPKKATEESVKQPTPHLTHETKQKQKRDIVKPVDGLKHNGNEKLKKRRPSSTQISPIADTEGKLSSKPREKPSKPKPPSQDTAKPVKSRQRRTPFLGKNKSTRYFEEDGGQKDGTNGRARAKGGGQGQQATSSRRRERRQSGSGGSVLKIFD</sequence>
<organism evidence="2 3">
    <name type="scientific">Rickenella mellea</name>
    <dbReference type="NCBI Taxonomy" id="50990"/>
    <lineage>
        <taxon>Eukaryota</taxon>
        <taxon>Fungi</taxon>
        <taxon>Dikarya</taxon>
        <taxon>Basidiomycota</taxon>
        <taxon>Agaricomycotina</taxon>
        <taxon>Agaricomycetes</taxon>
        <taxon>Hymenochaetales</taxon>
        <taxon>Rickenellaceae</taxon>
        <taxon>Rickenella</taxon>
    </lineage>
</organism>
<feature type="compositionally biased region" description="Acidic residues" evidence="1">
    <location>
        <begin position="56"/>
        <end position="83"/>
    </location>
</feature>
<dbReference type="VEuPathDB" id="FungiDB:BD410DRAFT_895903"/>
<evidence type="ECO:0000313" key="3">
    <source>
        <dbReference type="Proteomes" id="UP000294933"/>
    </source>
</evidence>
<keyword evidence="3" id="KW-1185">Reference proteome</keyword>
<dbReference type="OrthoDB" id="2538461at2759"/>
<dbReference type="STRING" id="50990.A0A4Y7QEI6"/>
<feature type="compositionally biased region" description="Basic and acidic residues" evidence="1">
    <location>
        <begin position="234"/>
        <end position="244"/>
    </location>
</feature>
<feature type="compositionally biased region" description="Acidic residues" evidence="1">
    <location>
        <begin position="34"/>
        <end position="48"/>
    </location>
</feature>
<protein>
    <submittedName>
        <fullName evidence="2">Uncharacterized protein</fullName>
    </submittedName>
</protein>
<accession>A0A4Y7QEI6</accession>
<feature type="compositionally biased region" description="Basic residues" evidence="1">
    <location>
        <begin position="1"/>
        <end position="10"/>
    </location>
</feature>
<feature type="compositionally biased region" description="Basic residues" evidence="1">
    <location>
        <begin position="177"/>
        <end position="206"/>
    </location>
</feature>
<feature type="compositionally biased region" description="Acidic residues" evidence="1">
    <location>
        <begin position="14"/>
        <end position="24"/>
    </location>
</feature>
<feature type="compositionally biased region" description="Polar residues" evidence="1">
    <location>
        <begin position="209"/>
        <end position="223"/>
    </location>
</feature>